<dbReference type="PANTHER" id="PTHR39196">
    <property type="entry name" value="PRIMOSOME, DNAD SUBUNIT"/>
    <property type="match status" value="1"/>
</dbReference>
<evidence type="ECO:0000313" key="4">
    <source>
        <dbReference type="Proteomes" id="UP000007041"/>
    </source>
</evidence>
<feature type="region of interest" description="Disordered" evidence="1">
    <location>
        <begin position="282"/>
        <end position="302"/>
    </location>
</feature>
<feature type="compositionally biased region" description="Basic and acidic residues" evidence="1">
    <location>
        <begin position="153"/>
        <end position="167"/>
    </location>
</feature>
<reference evidence="4" key="1">
    <citation type="journal article" date="2010" name="BMC Genomics">
        <title>Clostridium sticklandii, a specialist in amino acid degradation:revisiting its metabolism through its genome sequence.</title>
        <authorList>
            <person name="Fonknechten N."/>
            <person name="Chaussonnerie S."/>
            <person name="Tricot S."/>
            <person name="Lajus A."/>
            <person name="Andreesen J.R."/>
            <person name="Perchat N."/>
            <person name="Pelletier E."/>
            <person name="Gouyvenoux M."/>
            <person name="Barbe V."/>
            <person name="Salanoubat M."/>
            <person name="Le Paslier D."/>
            <person name="Weissenbach J."/>
            <person name="Cohen G.N."/>
            <person name="Kreimeyer A."/>
        </authorList>
    </citation>
    <scope>NUCLEOTIDE SEQUENCE [LARGE SCALE GENOMIC DNA]</scope>
    <source>
        <strain evidence="4">ATCC 12662 / DSM 519 / JCM 1433 / CCUG 9281 / NCIMB 10654 / HF</strain>
    </source>
</reference>
<organism evidence="3 4">
    <name type="scientific">Acetoanaerobium sticklandii (strain ATCC 12662 / DSM 519 / JCM 1433 / CCUG 9281 / NCIMB 10654 / HF)</name>
    <name type="common">Clostridium sticklandii</name>
    <dbReference type="NCBI Taxonomy" id="499177"/>
    <lineage>
        <taxon>Bacteria</taxon>
        <taxon>Bacillati</taxon>
        <taxon>Bacillota</taxon>
        <taxon>Clostridia</taxon>
        <taxon>Peptostreptococcales</taxon>
        <taxon>Filifactoraceae</taxon>
        <taxon>Acetoanaerobium</taxon>
    </lineage>
</organism>
<name>E3PS15_ACESD</name>
<evidence type="ECO:0000259" key="2">
    <source>
        <dbReference type="Pfam" id="PF14297"/>
    </source>
</evidence>
<feature type="region of interest" description="Disordered" evidence="1">
    <location>
        <begin position="144"/>
        <end position="167"/>
    </location>
</feature>
<sequence>MARPLKVGLDYFPLDVNIDDDVELLEAECGLDGFAILIKLWQKIYANGYFIEWNDDIELLFSRKINADKNRVNSVINACLRRNLFDNEIYERHGILTSRGIQKRYITACVSSKRKNIVMEKRYLLVNSQFTPLITELIPEETEFTQEESTQSKVKESKVKESKEDKANSNEFSISSEELNSIIVAWNSLNLQNLTQIRDKRLLLLKARLKEHSRNSIYICIDKIKASTFLNGQNPKSWIITFDWLIKPANYIKVLEGNYDNKKPKNTKNSLKLQGSYTDVTEESMEEMLLNKRDRSRSEDSI</sequence>
<keyword evidence="4" id="KW-1185">Reference proteome</keyword>
<accession>E3PS15</accession>
<evidence type="ECO:0000256" key="1">
    <source>
        <dbReference type="SAM" id="MobiDB-lite"/>
    </source>
</evidence>
<dbReference type="PANTHER" id="PTHR39196:SF1">
    <property type="entry name" value="PRIMOSOME, DNAD SUBUNIT"/>
    <property type="match status" value="1"/>
</dbReference>
<dbReference type="eggNOG" id="COG3935">
    <property type="taxonomic scope" value="Bacteria"/>
</dbReference>
<feature type="domain" description="Lin1244/Lin1753-like N-terminal" evidence="2">
    <location>
        <begin position="11"/>
        <end position="101"/>
    </location>
</feature>
<dbReference type="BioCyc" id="CSTI499177:GJE9-1601-MONOMER"/>
<feature type="compositionally biased region" description="Basic and acidic residues" evidence="1">
    <location>
        <begin position="289"/>
        <end position="302"/>
    </location>
</feature>
<gene>
    <name evidence="3" type="ordered locus">CLOST_1549</name>
</gene>
<dbReference type="HOGENOM" id="CLU_074315_1_2_9"/>
<dbReference type="STRING" id="1511.CLOST_1549"/>
<dbReference type="AlphaFoldDB" id="E3PS15"/>
<protein>
    <recommendedName>
        <fullName evidence="2">Lin1244/Lin1753-like N-terminal domain-containing protein</fullName>
    </recommendedName>
</protein>
<dbReference type="InterPro" id="IPR025400">
    <property type="entry name" value="Lin1244/Lin1753-like_N"/>
</dbReference>
<dbReference type="Proteomes" id="UP000007041">
    <property type="component" value="Chromosome"/>
</dbReference>
<dbReference type="EMBL" id="FP565809">
    <property type="protein sequence ID" value="CBH21669.1"/>
    <property type="molecule type" value="Genomic_DNA"/>
</dbReference>
<dbReference type="KEGG" id="cst:CLOST_1549"/>
<dbReference type="Pfam" id="PF14297">
    <property type="entry name" value="Lin1244_N"/>
    <property type="match status" value="1"/>
</dbReference>
<proteinExistence type="predicted"/>
<evidence type="ECO:0000313" key="3">
    <source>
        <dbReference type="EMBL" id="CBH21669.1"/>
    </source>
</evidence>